<evidence type="ECO:0000313" key="2">
    <source>
        <dbReference type="Proteomes" id="UP001560573"/>
    </source>
</evidence>
<evidence type="ECO:0008006" key="3">
    <source>
        <dbReference type="Google" id="ProtNLM"/>
    </source>
</evidence>
<reference evidence="1 2" key="1">
    <citation type="submission" date="2023-07" db="EMBL/GenBank/DDBJ databases">
        <authorList>
            <person name="Lian W.-H."/>
        </authorList>
    </citation>
    <scope>NUCLEOTIDE SEQUENCE [LARGE SCALE GENOMIC DNA]</scope>
    <source>
        <strain evidence="1 2">SYSU DXS3180</strain>
    </source>
</reference>
<keyword evidence="2" id="KW-1185">Reference proteome</keyword>
<protein>
    <recommendedName>
        <fullName evidence="3">Terpene synthase</fullName>
    </recommendedName>
</protein>
<proteinExistence type="predicted"/>
<accession>A0ABV3ZHL9</accession>
<comment type="caution">
    <text evidence="1">The sequence shown here is derived from an EMBL/GenBank/DDBJ whole genome shotgun (WGS) entry which is preliminary data.</text>
</comment>
<dbReference type="RefSeq" id="WP_369330801.1">
    <property type="nucleotide sequence ID" value="NZ_JAULBC010000006.1"/>
</dbReference>
<dbReference type="Proteomes" id="UP001560573">
    <property type="component" value="Unassembled WGS sequence"/>
</dbReference>
<organism evidence="1 2">
    <name type="scientific">Danxiaibacter flavus</name>
    <dbReference type="NCBI Taxonomy" id="3049108"/>
    <lineage>
        <taxon>Bacteria</taxon>
        <taxon>Pseudomonadati</taxon>
        <taxon>Bacteroidota</taxon>
        <taxon>Chitinophagia</taxon>
        <taxon>Chitinophagales</taxon>
        <taxon>Chitinophagaceae</taxon>
        <taxon>Danxiaibacter</taxon>
    </lineage>
</organism>
<evidence type="ECO:0000313" key="1">
    <source>
        <dbReference type="EMBL" id="MEX6689394.1"/>
    </source>
</evidence>
<gene>
    <name evidence="1" type="ORF">QTN47_17930</name>
</gene>
<sequence>MNNARLIQYFTGYYWSLQKEKKFIKEHFEQFLRKKADELNYTFSKADWKKTTVYYPCFTVLAGAENFILLKEKRKLNEEERYRLTAVSIMSGLCDDLIDEENWMPAQLFDLLDNRLESLPLSPKAKLILALNEALYKTHRPDIVYEKQLRTAIYWQARSLDQLNPAISTEEILQISKEKNGQTSLMFSYLLDEEWTEIEKEVIAQSGFLGQLVNDTYDIFKDIGSGVQTYLQRFESLVASEDFFVAEWRKLVTLIRESNASKQNKQHLVNRFACVHGYALVAFHQFRDLEQKYGRPVKWSEATRKELVIDMEKWPTRWQLLKAIKKLSTL</sequence>
<dbReference type="EMBL" id="JAULBC010000006">
    <property type="protein sequence ID" value="MEX6689394.1"/>
    <property type="molecule type" value="Genomic_DNA"/>
</dbReference>
<name>A0ABV3ZHL9_9BACT</name>